<reference evidence="1 2" key="1">
    <citation type="submission" date="2019-08" db="EMBL/GenBank/DDBJ databases">
        <authorList>
            <person name="Peeters C."/>
        </authorList>
    </citation>
    <scope>NUCLEOTIDE SEQUENCE [LARGE SCALE GENOMIC DNA]</scope>
    <source>
        <strain evidence="1 2">LMG 31114</strain>
    </source>
</reference>
<dbReference type="OrthoDB" id="9103742at2"/>
<dbReference type="EMBL" id="CABPSK010000003">
    <property type="protein sequence ID" value="VVE28507.1"/>
    <property type="molecule type" value="Genomic_DNA"/>
</dbReference>
<sequence length="77" mass="8468">MKPNQPSWIEAVRTKLQERKRQWPEIARESGVPYHTVVKVASGVVTDPRVSTVQALHDYFASCPDGHATPGNASPAD</sequence>
<dbReference type="AlphaFoldDB" id="A0A5E4WUM8"/>
<proteinExistence type="predicted"/>
<accession>A0A5E4WUM8</accession>
<dbReference type="Proteomes" id="UP000366945">
    <property type="component" value="Unassembled WGS sequence"/>
</dbReference>
<protein>
    <recommendedName>
        <fullName evidence="3">DNA-binding protein</fullName>
    </recommendedName>
</protein>
<organism evidence="1 2">
    <name type="scientific">Pandoraea pneumonica</name>
    <dbReference type="NCBI Taxonomy" id="2508299"/>
    <lineage>
        <taxon>Bacteria</taxon>
        <taxon>Pseudomonadati</taxon>
        <taxon>Pseudomonadota</taxon>
        <taxon>Betaproteobacteria</taxon>
        <taxon>Burkholderiales</taxon>
        <taxon>Burkholderiaceae</taxon>
        <taxon>Pandoraea</taxon>
    </lineage>
</organism>
<gene>
    <name evidence="1" type="ORF">PPN31114_03528</name>
</gene>
<evidence type="ECO:0000313" key="2">
    <source>
        <dbReference type="Proteomes" id="UP000366945"/>
    </source>
</evidence>
<keyword evidence="2" id="KW-1185">Reference proteome</keyword>
<name>A0A5E4WUM8_9BURK</name>
<evidence type="ECO:0008006" key="3">
    <source>
        <dbReference type="Google" id="ProtNLM"/>
    </source>
</evidence>
<evidence type="ECO:0000313" key="1">
    <source>
        <dbReference type="EMBL" id="VVE28507.1"/>
    </source>
</evidence>